<dbReference type="EMBL" id="JYDW01000167">
    <property type="protein sequence ID" value="KRZ53334.1"/>
    <property type="molecule type" value="Genomic_DNA"/>
</dbReference>
<protein>
    <submittedName>
        <fullName evidence="2">Uncharacterized protein</fullName>
    </submittedName>
</protein>
<organism evidence="2 3">
    <name type="scientific">Trichinella nativa</name>
    <dbReference type="NCBI Taxonomy" id="6335"/>
    <lineage>
        <taxon>Eukaryota</taxon>
        <taxon>Metazoa</taxon>
        <taxon>Ecdysozoa</taxon>
        <taxon>Nematoda</taxon>
        <taxon>Enoplea</taxon>
        <taxon>Dorylaimia</taxon>
        <taxon>Trichinellida</taxon>
        <taxon>Trichinellidae</taxon>
        <taxon>Trichinella</taxon>
    </lineage>
</organism>
<name>A0A0V1L1T0_9BILA</name>
<dbReference type="OrthoDB" id="275583at2759"/>
<dbReference type="Proteomes" id="UP000054721">
    <property type="component" value="Unassembled WGS sequence"/>
</dbReference>
<accession>A0A0V1L1T0</accession>
<dbReference type="AlphaFoldDB" id="A0A0V1L1T0"/>
<sequence>MLIWSRLSWIDSGTMSSTPVRYLRSDGNAENRSESQAKSRKPPDAWAQ</sequence>
<feature type="region of interest" description="Disordered" evidence="1">
    <location>
        <begin position="20"/>
        <end position="48"/>
    </location>
</feature>
<proteinExistence type="predicted"/>
<keyword evidence="3" id="KW-1185">Reference proteome</keyword>
<evidence type="ECO:0000313" key="2">
    <source>
        <dbReference type="EMBL" id="KRZ53334.1"/>
    </source>
</evidence>
<gene>
    <name evidence="2" type="ORF">T02_7436</name>
</gene>
<evidence type="ECO:0000313" key="3">
    <source>
        <dbReference type="Proteomes" id="UP000054721"/>
    </source>
</evidence>
<feature type="compositionally biased region" description="Basic and acidic residues" evidence="1">
    <location>
        <begin position="23"/>
        <end position="48"/>
    </location>
</feature>
<reference evidence="2 3" key="1">
    <citation type="submission" date="2015-05" db="EMBL/GenBank/DDBJ databases">
        <title>Evolution of Trichinella species and genotypes.</title>
        <authorList>
            <person name="Korhonen P.K."/>
            <person name="Edoardo P."/>
            <person name="Giuseppe L.R."/>
            <person name="Gasser R.B."/>
        </authorList>
    </citation>
    <scope>NUCLEOTIDE SEQUENCE [LARGE SCALE GENOMIC DNA]</scope>
    <source>
        <strain evidence="2">ISS10</strain>
    </source>
</reference>
<comment type="caution">
    <text evidence="2">The sequence shown here is derived from an EMBL/GenBank/DDBJ whole genome shotgun (WGS) entry which is preliminary data.</text>
</comment>
<evidence type="ECO:0000256" key="1">
    <source>
        <dbReference type="SAM" id="MobiDB-lite"/>
    </source>
</evidence>